<evidence type="ECO:0000256" key="7">
    <source>
        <dbReference type="ARBA" id="ARBA00022898"/>
    </source>
</evidence>
<accession>A0A231UTG9</accession>
<evidence type="ECO:0000313" key="13">
    <source>
        <dbReference type="Proteomes" id="UP000215405"/>
    </source>
</evidence>
<comment type="caution">
    <text evidence="12">The sequence shown here is derived from an EMBL/GenBank/DDBJ whole genome shotgun (WGS) entry which is preliminary data.</text>
</comment>
<proteinExistence type="inferred from homology"/>
<dbReference type="SUPFAM" id="SSF53383">
    <property type="entry name" value="PLP-dependent transferases"/>
    <property type="match status" value="1"/>
</dbReference>
<organism evidence="12 13">
    <name type="scientific">Notoacmeibacter marinus</name>
    <dbReference type="NCBI Taxonomy" id="1876515"/>
    <lineage>
        <taxon>Bacteria</taxon>
        <taxon>Pseudomonadati</taxon>
        <taxon>Pseudomonadota</taxon>
        <taxon>Alphaproteobacteria</taxon>
        <taxon>Hyphomicrobiales</taxon>
        <taxon>Notoacmeibacteraceae</taxon>
        <taxon>Notoacmeibacter</taxon>
    </lineage>
</organism>
<keyword evidence="6" id="KW-0479">Metal-binding</keyword>
<keyword evidence="5" id="KW-0808">Transferase</keyword>
<reference evidence="13" key="1">
    <citation type="journal article" date="2017" name="Int. J. Syst. Evol. Microbiol.">
        <title>Notoacmeibacter marinus gen. nov., sp. nov., isolated from the gut of a limpet and proposal of Notoacmeibacteraceae fam. nov. in the order Rhizobiales of the class Alphaproteobacteria.</title>
        <authorList>
            <person name="Huang Z."/>
            <person name="Guo F."/>
            <person name="Lai Q."/>
        </authorList>
    </citation>
    <scope>NUCLEOTIDE SEQUENCE [LARGE SCALE GENOMIC DNA]</scope>
    <source>
        <strain evidence="13">XMTR2A4</strain>
    </source>
</reference>
<name>A0A231UTG9_9HYPH</name>
<dbReference type="Gene3D" id="3.90.1150.10">
    <property type="entry name" value="Aspartate Aminotransferase, domain 1"/>
    <property type="match status" value="1"/>
</dbReference>
<evidence type="ECO:0000256" key="2">
    <source>
        <dbReference type="ARBA" id="ARBA00003120"/>
    </source>
</evidence>
<evidence type="ECO:0000256" key="5">
    <source>
        <dbReference type="ARBA" id="ARBA00022679"/>
    </source>
</evidence>
<dbReference type="InterPro" id="IPR015424">
    <property type="entry name" value="PyrdxlP-dep_Trfase"/>
</dbReference>
<dbReference type="InterPro" id="IPR015421">
    <property type="entry name" value="PyrdxlP-dep_Trfase_major"/>
</dbReference>
<dbReference type="GO" id="GO:0046872">
    <property type="term" value="F:metal ion binding"/>
    <property type="evidence" value="ECO:0007669"/>
    <property type="project" value="UniProtKB-KW"/>
</dbReference>
<keyword evidence="13" id="KW-1185">Reference proteome</keyword>
<feature type="domain" description="Aminotransferase class V" evidence="11">
    <location>
        <begin position="9"/>
        <end position="372"/>
    </location>
</feature>
<protein>
    <recommendedName>
        <fullName evidence="4">Cysteine desulfurase</fullName>
    </recommendedName>
</protein>
<dbReference type="Gene3D" id="1.10.260.50">
    <property type="match status" value="1"/>
</dbReference>
<comment type="function">
    <text evidence="2">Catalyzes the removal of elemental sulfur atoms from cysteine to produce alanine. Seems to participate in the biosynthesis of the nitrogenase metalloclusters by providing the inorganic sulfur required for the Fe-S core formation.</text>
</comment>
<dbReference type="InterPro" id="IPR015422">
    <property type="entry name" value="PyrdxlP-dep_Trfase_small"/>
</dbReference>
<dbReference type="PANTHER" id="PTHR11601:SF34">
    <property type="entry name" value="CYSTEINE DESULFURASE"/>
    <property type="match status" value="1"/>
</dbReference>
<evidence type="ECO:0000259" key="11">
    <source>
        <dbReference type="Pfam" id="PF00266"/>
    </source>
</evidence>
<comment type="catalytic activity">
    <reaction evidence="10">
        <text>(sulfur carrier)-H + L-cysteine = (sulfur carrier)-SH + L-alanine</text>
        <dbReference type="Rhea" id="RHEA:43892"/>
        <dbReference type="Rhea" id="RHEA-COMP:14737"/>
        <dbReference type="Rhea" id="RHEA-COMP:14739"/>
        <dbReference type="ChEBI" id="CHEBI:29917"/>
        <dbReference type="ChEBI" id="CHEBI:35235"/>
        <dbReference type="ChEBI" id="CHEBI:57972"/>
        <dbReference type="ChEBI" id="CHEBI:64428"/>
        <dbReference type="EC" id="2.8.1.7"/>
    </reaction>
</comment>
<dbReference type="Proteomes" id="UP000215405">
    <property type="component" value="Unassembled WGS sequence"/>
</dbReference>
<evidence type="ECO:0000256" key="1">
    <source>
        <dbReference type="ARBA" id="ARBA00001933"/>
    </source>
</evidence>
<dbReference type="Pfam" id="PF00266">
    <property type="entry name" value="Aminotran_5"/>
    <property type="match status" value="1"/>
</dbReference>
<evidence type="ECO:0000313" key="12">
    <source>
        <dbReference type="EMBL" id="OXS99193.1"/>
    </source>
</evidence>
<comment type="similarity">
    <text evidence="3">Belongs to the class-V pyridoxal-phosphate-dependent aminotransferase family. NifS/IscS subfamily.</text>
</comment>
<dbReference type="InterPro" id="IPR016454">
    <property type="entry name" value="Cysteine_dSase"/>
</dbReference>
<comment type="cofactor">
    <cofactor evidence="1">
        <name>pyridoxal 5'-phosphate</name>
        <dbReference type="ChEBI" id="CHEBI:597326"/>
    </cofactor>
</comment>
<keyword evidence="8" id="KW-0408">Iron</keyword>
<dbReference type="GO" id="GO:0051536">
    <property type="term" value="F:iron-sulfur cluster binding"/>
    <property type="evidence" value="ECO:0007669"/>
    <property type="project" value="UniProtKB-KW"/>
</dbReference>
<dbReference type="EMBL" id="NBYO01000003">
    <property type="protein sequence ID" value="OXS99193.1"/>
    <property type="molecule type" value="Genomic_DNA"/>
</dbReference>
<evidence type="ECO:0000256" key="6">
    <source>
        <dbReference type="ARBA" id="ARBA00022723"/>
    </source>
</evidence>
<dbReference type="InterPro" id="IPR000192">
    <property type="entry name" value="Aminotrans_V_dom"/>
</dbReference>
<dbReference type="GO" id="GO:0031071">
    <property type="term" value="F:cysteine desulfurase activity"/>
    <property type="evidence" value="ECO:0007669"/>
    <property type="project" value="UniProtKB-EC"/>
</dbReference>
<evidence type="ECO:0000256" key="3">
    <source>
        <dbReference type="ARBA" id="ARBA00006490"/>
    </source>
</evidence>
<evidence type="ECO:0000256" key="4">
    <source>
        <dbReference type="ARBA" id="ARBA00013558"/>
    </source>
</evidence>
<evidence type="ECO:0000256" key="9">
    <source>
        <dbReference type="ARBA" id="ARBA00023014"/>
    </source>
</evidence>
<gene>
    <name evidence="12" type="ORF">B7H23_13445</name>
</gene>
<evidence type="ECO:0000256" key="10">
    <source>
        <dbReference type="ARBA" id="ARBA00050776"/>
    </source>
</evidence>
<dbReference type="RefSeq" id="WP_094077978.1">
    <property type="nucleotide sequence ID" value="NZ_NBYO01000003.1"/>
</dbReference>
<evidence type="ECO:0000256" key="8">
    <source>
        <dbReference type="ARBA" id="ARBA00023004"/>
    </source>
</evidence>
<dbReference type="Gene3D" id="3.40.640.10">
    <property type="entry name" value="Type I PLP-dependent aspartate aminotransferase-like (Major domain)"/>
    <property type="match status" value="1"/>
</dbReference>
<keyword evidence="9" id="KW-0411">Iron-sulfur</keyword>
<keyword evidence="7" id="KW-0663">Pyridoxal phosphate</keyword>
<sequence length="390" mass="40634">MPVSNERLYMDYNASAPLGSLARQAMVAAMDLDANPSSVHDDGRKARAVVEKARSQIGKLFDSQAKQVVFTSGATEAANFALTPDWTMGRALVRFSKLYVASSAHPCLLSGGRFTGDDIVQVPVTGDGMVDLPALERTVGDHDTDSGLPLVAMPAACNETGVLQPLREIAALVRAHRGTLVVDAVQMAGRMAIGLSEPVGDYFIVSAHKLGGPRGIGALIALSDIMMPLPLVRGGGQEKGHRAGTENTVGIAGFGAAVEAALADLARDRWAAIATMRDRFETGLRALCPSVTIYGEHVPRLPNTSFFSLPGIKAETAQIALDLDGIAVSAGSACSSGKVGPSHVLEAMGVEKVDGALRVSLVPGAGPADIDRILASLERLLKRSLSAHAA</sequence>
<dbReference type="AlphaFoldDB" id="A0A231UTG9"/>
<dbReference type="PIRSF" id="PIRSF005572">
    <property type="entry name" value="NifS"/>
    <property type="match status" value="1"/>
</dbReference>
<dbReference type="PANTHER" id="PTHR11601">
    <property type="entry name" value="CYSTEINE DESULFURYLASE FAMILY MEMBER"/>
    <property type="match status" value="1"/>
</dbReference>